<keyword evidence="3" id="KW-0862">Zinc</keyword>
<dbReference type="RefSeq" id="WP_160629541.1">
    <property type="nucleotide sequence ID" value="NZ_CP047593.1"/>
</dbReference>
<keyword evidence="6" id="KW-1185">Reference proteome</keyword>
<dbReference type="CDD" id="cd01298">
    <property type="entry name" value="ATZ_TRZ_like"/>
    <property type="match status" value="1"/>
</dbReference>
<dbReference type="GO" id="GO:0016814">
    <property type="term" value="F:hydrolase activity, acting on carbon-nitrogen (but not peptide) bonds, in cyclic amidines"/>
    <property type="evidence" value="ECO:0007669"/>
    <property type="project" value="UniProtKB-ARBA"/>
</dbReference>
<sequence>MSILIQGVQHNDLTTDVFINGNVIETIGDCKEKSAETVIDGSNKAVLPTFHNAHHHAAMAYMRSYADDLELFEWLNEHIWPLEAGITEDDVYHGARLACLEMIKSGTTFFNDMYWHFHGTARAVEEMGMRAALGAVFIDMNNADRRDANIEQAKQLLNESKRYSDRIQFQLGPHALYTVSKEALIWCSEFASEHGLMIHTHLSETEKEVEDCLKLYGIRPPEYLDRLGLLGPNLTAAHCVWLNQSEMELLAERGVKALHCPTSNMKLCSGKFRFTEAQAAGIQIAIGTDGAASNNNLCMIEEIKIAALLEKHFTGDPTALPATVAWHSGTRAAAEMFGLNSGIIQEGALADLMLVNLDNERLVPGHQLIADMVYSADSCCVNTVICDGKILMQNHHVPGEEEIIAKGREFREKFRR</sequence>
<accession>A0A6P1MCR3</accession>
<dbReference type="KEGG" id="taer:GT409_13245"/>
<dbReference type="InterPro" id="IPR011059">
    <property type="entry name" value="Metal-dep_hydrolase_composite"/>
</dbReference>
<evidence type="ECO:0000313" key="6">
    <source>
        <dbReference type="Proteomes" id="UP000464954"/>
    </source>
</evidence>
<keyword evidence="1" id="KW-0479">Metal-binding</keyword>
<evidence type="ECO:0000313" key="5">
    <source>
        <dbReference type="EMBL" id="QHI70364.1"/>
    </source>
</evidence>
<dbReference type="SUPFAM" id="SSF51338">
    <property type="entry name" value="Composite domain of metallo-dependent hydrolases"/>
    <property type="match status" value="1"/>
</dbReference>
<evidence type="ECO:0000256" key="3">
    <source>
        <dbReference type="ARBA" id="ARBA00022833"/>
    </source>
</evidence>
<evidence type="ECO:0000256" key="1">
    <source>
        <dbReference type="ARBA" id="ARBA00022723"/>
    </source>
</evidence>
<dbReference type="GO" id="GO:0019239">
    <property type="term" value="F:deaminase activity"/>
    <property type="evidence" value="ECO:0007669"/>
    <property type="project" value="UniProtKB-ARBA"/>
</dbReference>
<reference evidence="5 6" key="1">
    <citation type="submission" date="2020-01" db="EMBL/GenBank/DDBJ databases">
        <title>Ponticoccus aerotolerans gen. nov., sp. nov., an anaerobic bacterium and proposal of Ponticoccusceae fam. nov., Ponticoccusles ord. nov. and Ponticoccuse classis nov. in the phylum Kiritimatiellaeota.</title>
        <authorList>
            <person name="Zhou L.Y."/>
            <person name="Du Z.J."/>
        </authorList>
    </citation>
    <scope>NUCLEOTIDE SEQUENCE [LARGE SCALE GENOMIC DNA]</scope>
    <source>
        <strain evidence="5 6">S-5007</strain>
    </source>
</reference>
<dbReference type="InterPro" id="IPR006680">
    <property type="entry name" value="Amidohydro-rel"/>
</dbReference>
<evidence type="ECO:0000259" key="4">
    <source>
        <dbReference type="Pfam" id="PF01979"/>
    </source>
</evidence>
<protein>
    <submittedName>
        <fullName evidence="5">Amidohydrolase family protein</fullName>
    </submittedName>
</protein>
<keyword evidence="2 5" id="KW-0378">Hydrolase</keyword>
<dbReference type="Gene3D" id="2.30.40.10">
    <property type="entry name" value="Urease, subunit C, domain 1"/>
    <property type="match status" value="1"/>
</dbReference>
<dbReference type="SUPFAM" id="SSF51556">
    <property type="entry name" value="Metallo-dependent hydrolases"/>
    <property type="match status" value="1"/>
</dbReference>
<organism evidence="5 6">
    <name type="scientific">Tichowtungia aerotolerans</name>
    <dbReference type="NCBI Taxonomy" id="2697043"/>
    <lineage>
        <taxon>Bacteria</taxon>
        <taxon>Pseudomonadati</taxon>
        <taxon>Kiritimatiellota</taxon>
        <taxon>Tichowtungiia</taxon>
        <taxon>Tichowtungiales</taxon>
        <taxon>Tichowtungiaceae</taxon>
        <taxon>Tichowtungia</taxon>
    </lineage>
</organism>
<gene>
    <name evidence="5" type="ORF">GT409_13245</name>
</gene>
<name>A0A6P1MCR3_9BACT</name>
<feature type="domain" description="Amidohydrolase-related" evidence="4">
    <location>
        <begin position="46"/>
        <end position="391"/>
    </location>
</feature>
<dbReference type="Gene3D" id="3.20.20.140">
    <property type="entry name" value="Metal-dependent hydrolases"/>
    <property type="match status" value="1"/>
</dbReference>
<proteinExistence type="predicted"/>
<dbReference type="Proteomes" id="UP000464954">
    <property type="component" value="Chromosome"/>
</dbReference>
<dbReference type="FunFam" id="3.20.20.140:FF:000014">
    <property type="entry name" value="5-methylthioadenosine/S-adenosylhomocysteine deaminase"/>
    <property type="match status" value="1"/>
</dbReference>
<dbReference type="InterPro" id="IPR032466">
    <property type="entry name" value="Metal_Hydrolase"/>
</dbReference>
<dbReference type="AlphaFoldDB" id="A0A6P1MCR3"/>
<dbReference type="PANTHER" id="PTHR43794">
    <property type="entry name" value="AMINOHYDROLASE SSNA-RELATED"/>
    <property type="match status" value="1"/>
</dbReference>
<dbReference type="InterPro" id="IPR050287">
    <property type="entry name" value="MTA/SAH_deaminase"/>
</dbReference>
<evidence type="ECO:0000256" key="2">
    <source>
        <dbReference type="ARBA" id="ARBA00022801"/>
    </source>
</evidence>
<dbReference type="EMBL" id="CP047593">
    <property type="protein sequence ID" value="QHI70364.1"/>
    <property type="molecule type" value="Genomic_DNA"/>
</dbReference>
<dbReference type="GO" id="GO:0046872">
    <property type="term" value="F:metal ion binding"/>
    <property type="evidence" value="ECO:0007669"/>
    <property type="project" value="UniProtKB-KW"/>
</dbReference>
<dbReference type="PANTHER" id="PTHR43794:SF11">
    <property type="entry name" value="AMIDOHYDROLASE-RELATED DOMAIN-CONTAINING PROTEIN"/>
    <property type="match status" value="1"/>
</dbReference>
<dbReference type="Pfam" id="PF01979">
    <property type="entry name" value="Amidohydro_1"/>
    <property type="match status" value="1"/>
</dbReference>